<sequence length="171" mass="18540">MTAAALARPVRAMLGRDVCVENSFLIIKWPGAEFVVPPHQDGIDDRIELDPARAVSCWVAISDADATSGCLEVVVGSHARYLPFEPESVAGQPGRGRGLTIAHEYVTRMVFDPVPLTAGQAVLFDVRLVHRSHSNTGPMPRIGLNIRYTTPDGFRRGTPTGRSGWMPLALP</sequence>
<dbReference type="Pfam" id="PF05721">
    <property type="entry name" value="PhyH"/>
    <property type="match status" value="1"/>
</dbReference>
<dbReference type="STRING" id="455432.AWN90_40910"/>
<dbReference type="InterPro" id="IPR008775">
    <property type="entry name" value="Phytyl_CoA_dOase-like"/>
</dbReference>
<reference evidence="1 2" key="1">
    <citation type="submission" date="2016-04" db="EMBL/GenBank/DDBJ databases">
        <authorList>
            <person name="Evans L.H."/>
            <person name="Alamgir A."/>
            <person name="Owens N."/>
            <person name="Weber N.D."/>
            <person name="Virtaneva K."/>
            <person name="Barbian K."/>
            <person name="Babar A."/>
            <person name="Rosenke K."/>
        </authorList>
    </citation>
    <scope>NUCLEOTIDE SEQUENCE [LARGE SCALE GENOMIC DNA]</scope>
    <source>
        <strain evidence="1 2">IFM 0406</strain>
    </source>
</reference>
<dbReference type="SUPFAM" id="SSF51197">
    <property type="entry name" value="Clavaminate synthase-like"/>
    <property type="match status" value="1"/>
</dbReference>
<dbReference type="EMBL" id="LWGR01000013">
    <property type="protein sequence ID" value="KZM70889.1"/>
    <property type="molecule type" value="Genomic_DNA"/>
</dbReference>
<dbReference type="Gene3D" id="2.60.120.620">
    <property type="entry name" value="q2cbj1_9rhob like domain"/>
    <property type="match status" value="1"/>
</dbReference>
<dbReference type="Proteomes" id="UP000076512">
    <property type="component" value="Unassembled WGS sequence"/>
</dbReference>
<protein>
    <recommendedName>
        <fullName evidence="3">Phytanoyl-CoA dioxygenase</fullName>
    </recommendedName>
</protein>
<name>A0A164JZT2_9NOCA</name>
<organism evidence="1 2">
    <name type="scientific">Nocardia terpenica</name>
    <dbReference type="NCBI Taxonomy" id="455432"/>
    <lineage>
        <taxon>Bacteria</taxon>
        <taxon>Bacillati</taxon>
        <taxon>Actinomycetota</taxon>
        <taxon>Actinomycetes</taxon>
        <taxon>Mycobacteriales</taxon>
        <taxon>Nocardiaceae</taxon>
        <taxon>Nocardia</taxon>
    </lineage>
</organism>
<evidence type="ECO:0000313" key="2">
    <source>
        <dbReference type="Proteomes" id="UP000076512"/>
    </source>
</evidence>
<dbReference type="PANTHER" id="PTHR20883:SF48">
    <property type="entry name" value="ECTOINE DIOXYGENASE"/>
    <property type="match status" value="1"/>
</dbReference>
<keyword evidence="2" id="KW-1185">Reference proteome</keyword>
<accession>A0A164JZT2</accession>
<gene>
    <name evidence="1" type="ORF">AWN90_40910</name>
</gene>
<proteinExistence type="predicted"/>
<evidence type="ECO:0008006" key="3">
    <source>
        <dbReference type="Google" id="ProtNLM"/>
    </source>
</evidence>
<evidence type="ECO:0000313" key="1">
    <source>
        <dbReference type="EMBL" id="KZM70889.1"/>
    </source>
</evidence>
<dbReference type="AlphaFoldDB" id="A0A164JZT2"/>
<comment type="caution">
    <text evidence="1">The sequence shown here is derived from an EMBL/GenBank/DDBJ whole genome shotgun (WGS) entry which is preliminary data.</text>
</comment>
<dbReference type="GO" id="GO:0016706">
    <property type="term" value="F:2-oxoglutarate-dependent dioxygenase activity"/>
    <property type="evidence" value="ECO:0007669"/>
    <property type="project" value="UniProtKB-ARBA"/>
</dbReference>
<dbReference type="GO" id="GO:0005506">
    <property type="term" value="F:iron ion binding"/>
    <property type="evidence" value="ECO:0007669"/>
    <property type="project" value="UniProtKB-ARBA"/>
</dbReference>
<dbReference type="PANTHER" id="PTHR20883">
    <property type="entry name" value="PHYTANOYL-COA DIOXYGENASE DOMAIN CONTAINING 1"/>
    <property type="match status" value="1"/>
</dbReference>